<dbReference type="Gene3D" id="3.30.230.10">
    <property type="match status" value="1"/>
</dbReference>
<gene>
    <name evidence="10" type="primary">ispE_20</name>
    <name evidence="10" type="ORF">SDC9_64290</name>
</gene>
<evidence type="ECO:0000256" key="7">
    <source>
        <dbReference type="ARBA" id="ARBA00032554"/>
    </source>
</evidence>
<evidence type="ECO:0000256" key="2">
    <source>
        <dbReference type="ARBA" id="ARBA00012052"/>
    </source>
</evidence>
<keyword evidence="5 10" id="KW-0418">Kinase</keyword>
<dbReference type="GO" id="GO:0050515">
    <property type="term" value="F:4-(cytidine 5'-diphospho)-2-C-methyl-D-erythritol kinase activity"/>
    <property type="evidence" value="ECO:0007669"/>
    <property type="project" value="UniProtKB-EC"/>
</dbReference>
<proteinExistence type="inferred from homology"/>
<protein>
    <recommendedName>
        <fullName evidence="2">4-(cytidine 5'-diphospho)-2-C-methyl-D-erythritol kinase</fullName>
        <ecNumber evidence="2">2.7.1.148</ecNumber>
    </recommendedName>
    <alternativeName>
        <fullName evidence="7">4-(cytidine-5'-diphospho)-2-C-methyl-D-erythritol kinase</fullName>
    </alternativeName>
</protein>
<dbReference type="Pfam" id="PF08544">
    <property type="entry name" value="GHMP_kinases_C"/>
    <property type="match status" value="1"/>
</dbReference>
<dbReference type="Pfam" id="PF00288">
    <property type="entry name" value="GHMP_kinases_N"/>
    <property type="match status" value="1"/>
</dbReference>
<dbReference type="HAMAP" id="MF_00061">
    <property type="entry name" value="IspE"/>
    <property type="match status" value="1"/>
</dbReference>
<name>A0A644XNW7_9ZZZZ</name>
<dbReference type="InterPro" id="IPR036554">
    <property type="entry name" value="GHMP_kinase_C_sf"/>
</dbReference>
<feature type="domain" description="GHMP kinase C-terminal" evidence="9">
    <location>
        <begin position="190"/>
        <end position="263"/>
    </location>
</feature>
<dbReference type="EMBL" id="VSSQ01002879">
    <property type="protein sequence ID" value="MPM17890.1"/>
    <property type="molecule type" value="Genomic_DNA"/>
</dbReference>
<dbReference type="SUPFAM" id="SSF55060">
    <property type="entry name" value="GHMP Kinase, C-terminal domain"/>
    <property type="match status" value="1"/>
</dbReference>
<reference evidence="10" key="1">
    <citation type="submission" date="2019-08" db="EMBL/GenBank/DDBJ databases">
        <authorList>
            <person name="Kucharzyk K."/>
            <person name="Murdoch R.W."/>
            <person name="Higgins S."/>
            <person name="Loffler F."/>
        </authorList>
    </citation>
    <scope>NUCLEOTIDE SEQUENCE</scope>
</reference>
<organism evidence="10">
    <name type="scientific">bioreactor metagenome</name>
    <dbReference type="NCBI Taxonomy" id="1076179"/>
    <lineage>
        <taxon>unclassified sequences</taxon>
        <taxon>metagenomes</taxon>
        <taxon>ecological metagenomes</taxon>
    </lineage>
</organism>
<dbReference type="PANTHER" id="PTHR43527:SF2">
    <property type="entry name" value="4-DIPHOSPHOCYTIDYL-2-C-METHYL-D-ERYTHRITOL KINASE, CHLOROPLASTIC"/>
    <property type="match status" value="1"/>
</dbReference>
<evidence type="ECO:0000259" key="9">
    <source>
        <dbReference type="Pfam" id="PF08544"/>
    </source>
</evidence>
<evidence type="ECO:0000256" key="4">
    <source>
        <dbReference type="ARBA" id="ARBA00022741"/>
    </source>
</evidence>
<comment type="caution">
    <text evidence="10">The sequence shown here is derived from an EMBL/GenBank/DDBJ whole genome shotgun (WGS) entry which is preliminary data.</text>
</comment>
<dbReference type="SUPFAM" id="SSF54211">
    <property type="entry name" value="Ribosomal protein S5 domain 2-like"/>
    <property type="match status" value="1"/>
</dbReference>
<evidence type="ECO:0000259" key="8">
    <source>
        <dbReference type="Pfam" id="PF00288"/>
    </source>
</evidence>
<keyword evidence="3 10" id="KW-0808">Transferase</keyword>
<dbReference type="EC" id="2.7.1.148" evidence="2"/>
<dbReference type="GO" id="GO:0016114">
    <property type="term" value="P:terpenoid biosynthetic process"/>
    <property type="evidence" value="ECO:0007669"/>
    <property type="project" value="InterPro"/>
</dbReference>
<evidence type="ECO:0000313" key="10">
    <source>
        <dbReference type="EMBL" id="MPM17890.1"/>
    </source>
</evidence>
<dbReference type="InterPro" id="IPR004424">
    <property type="entry name" value="IspE"/>
</dbReference>
<dbReference type="InterPro" id="IPR013750">
    <property type="entry name" value="GHMP_kinase_C_dom"/>
</dbReference>
<dbReference type="AlphaFoldDB" id="A0A644XNW7"/>
<accession>A0A644XNW7</accession>
<dbReference type="PANTHER" id="PTHR43527">
    <property type="entry name" value="4-DIPHOSPHOCYTIDYL-2-C-METHYL-D-ERYTHRITOL KINASE, CHLOROPLASTIC"/>
    <property type="match status" value="1"/>
</dbReference>
<evidence type="ECO:0000256" key="5">
    <source>
        <dbReference type="ARBA" id="ARBA00022777"/>
    </source>
</evidence>
<keyword evidence="6" id="KW-0067">ATP-binding</keyword>
<dbReference type="GO" id="GO:0005524">
    <property type="term" value="F:ATP binding"/>
    <property type="evidence" value="ECO:0007669"/>
    <property type="project" value="UniProtKB-KW"/>
</dbReference>
<dbReference type="NCBIfam" id="TIGR00154">
    <property type="entry name" value="ispE"/>
    <property type="match status" value="1"/>
</dbReference>
<dbReference type="InterPro" id="IPR014721">
    <property type="entry name" value="Ribsml_uS5_D2-typ_fold_subgr"/>
</dbReference>
<evidence type="ECO:0000256" key="3">
    <source>
        <dbReference type="ARBA" id="ARBA00022679"/>
    </source>
</evidence>
<keyword evidence="4" id="KW-0547">Nucleotide-binding</keyword>
<comment type="similarity">
    <text evidence="1">Belongs to the GHMP kinase family. IspE subfamily.</text>
</comment>
<sequence>MDRTTERAYAKLNLTLGVLYKRSDGYHALDSIMQSIDLCDTVSVERASDIVVTSTGMQLPYDNTVRRAAEQYRALTGRGAHIRVTKRIPAEAGMGGGSADAAATLLGLQKIYGEADEKTLFELGASIGADVPFCMRGGVQRAEGIGEVLTPLRGMKLYFVVAKPKEGVSTKKLFSLLKLPRTMPDTTACIKALAAGDLHALAPLLFNALEEPAIELVPEIGAVKAALLEAGALAACMTGSGSAVFGLFETRELAETALPKLEKFAFSRVCESIG</sequence>
<dbReference type="InterPro" id="IPR020568">
    <property type="entry name" value="Ribosomal_Su5_D2-typ_SF"/>
</dbReference>
<evidence type="ECO:0000256" key="1">
    <source>
        <dbReference type="ARBA" id="ARBA00009684"/>
    </source>
</evidence>
<feature type="domain" description="GHMP kinase N-terminal" evidence="8">
    <location>
        <begin position="63"/>
        <end position="138"/>
    </location>
</feature>
<dbReference type="PIRSF" id="PIRSF010376">
    <property type="entry name" value="IspE"/>
    <property type="match status" value="1"/>
</dbReference>
<dbReference type="InterPro" id="IPR006204">
    <property type="entry name" value="GHMP_kinase_N_dom"/>
</dbReference>
<dbReference type="Gene3D" id="3.30.70.890">
    <property type="entry name" value="GHMP kinase, C-terminal domain"/>
    <property type="match status" value="1"/>
</dbReference>
<evidence type="ECO:0000256" key="6">
    <source>
        <dbReference type="ARBA" id="ARBA00022840"/>
    </source>
</evidence>